<evidence type="ECO:0000313" key="2">
    <source>
        <dbReference type="Proteomes" id="UP000053462"/>
    </source>
</evidence>
<organism evidence="1 2">
    <name type="scientific">Thermococcus celericrescens</name>
    <dbReference type="NCBI Taxonomy" id="227598"/>
    <lineage>
        <taxon>Archaea</taxon>
        <taxon>Methanobacteriati</taxon>
        <taxon>Methanobacteriota</taxon>
        <taxon>Thermococci</taxon>
        <taxon>Thermococcales</taxon>
        <taxon>Thermococcaceae</taxon>
        <taxon>Thermococcus</taxon>
    </lineage>
</organism>
<comment type="caution">
    <text evidence="1">The sequence shown here is derived from an EMBL/GenBank/DDBJ whole genome shotgun (WGS) entry which is preliminary data.</text>
</comment>
<dbReference type="OrthoDB" id="99505at2157"/>
<dbReference type="Pfam" id="PF14076">
    <property type="entry name" value="DUF4258"/>
    <property type="match status" value="1"/>
</dbReference>
<protein>
    <recommendedName>
        <fullName evidence="3">DUF4258 domain-containing protein</fullName>
    </recommendedName>
</protein>
<proteinExistence type="predicted"/>
<name>A0A100XZH2_9EURY</name>
<accession>A0A100XZH2</accession>
<dbReference type="Proteomes" id="UP000053462">
    <property type="component" value="Unassembled WGS sequence"/>
</dbReference>
<reference evidence="1 2" key="1">
    <citation type="submission" date="2015-10" db="EMBL/GenBank/DDBJ databases">
        <title>Draft genome sequence of Thermococcus celericrescens strain DSM 17994.</title>
        <authorList>
            <person name="Hong S.-J."/>
            <person name="Park C.-E."/>
            <person name="Shin J.-H."/>
        </authorList>
    </citation>
    <scope>NUCLEOTIDE SEQUENCE [LARGE SCALE GENOMIC DNA]</scope>
    <source>
        <strain evidence="1 2">DSM 17994</strain>
    </source>
</reference>
<keyword evidence="2" id="KW-1185">Reference proteome</keyword>
<dbReference type="AlphaFoldDB" id="A0A100XZH2"/>
<dbReference type="STRING" id="227598.APY94_01955"/>
<dbReference type="EMBL" id="LLYW01000005">
    <property type="protein sequence ID" value="KUH34420.1"/>
    <property type="molecule type" value="Genomic_DNA"/>
</dbReference>
<sequence length="80" mass="9205">MKRVVFIAHALERLRDRKISKELVIQALNEPDSVDTGYIGRKIAQKILNGKLIRVIYEETEDEILVITAYITSKVEKYTG</sequence>
<evidence type="ECO:0008006" key="3">
    <source>
        <dbReference type="Google" id="ProtNLM"/>
    </source>
</evidence>
<gene>
    <name evidence="1" type="ORF">APY94_01955</name>
</gene>
<dbReference type="InterPro" id="IPR025354">
    <property type="entry name" value="DUF4258"/>
</dbReference>
<evidence type="ECO:0000313" key="1">
    <source>
        <dbReference type="EMBL" id="KUH34420.1"/>
    </source>
</evidence>
<dbReference type="RefSeq" id="WP_058938039.1">
    <property type="nucleotide sequence ID" value="NZ_LLYW01000005.1"/>
</dbReference>